<evidence type="ECO:0000313" key="1">
    <source>
        <dbReference type="EMBL" id="ARP86734.1"/>
    </source>
</evidence>
<keyword evidence="2" id="KW-1185">Reference proteome</keyword>
<gene>
    <name evidence="1" type="ORF">CAL13_11345</name>
</gene>
<dbReference type="RefSeq" id="WP_086057486.1">
    <property type="nucleotide sequence ID" value="NZ_CP021109.1"/>
</dbReference>
<dbReference type="AlphaFoldDB" id="A0A1W6Z0L2"/>
<organism evidence="1 2">
    <name type="scientific">Bordetella genomosp. 9</name>
    <dbReference type="NCBI Taxonomy" id="1416803"/>
    <lineage>
        <taxon>Bacteria</taxon>
        <taxon>Pseudomonadati</taxon>
        <taxon>Pseudomonadota</taxon>
        <taxon>Betaproteobacteria</taxon>
        <taxon>Burkholderiales</taxon>
        <taxon>Alcaligenaceae</taxon>
        <taxon>Bordetella</taxon>
    </lineage>
</organism>
<dbReference type="EMBL" id="CP021109">
    <property type="protein sequence ID" value="ARP86734.1"/>
    <property type="molecule type" value="Genomic_DNA"/>
</dbReference>
<reference evidence="1 2" key="1">
    <citation type="submission" date="2017-05" db="EMBL/GenBank/DDBJ databases">
        <title>Complete and WGS of Bordetella genogroups.</title>
        <authorList>
            <person name="Spilker T."/>
            <person name="LiPuma J."/>
        </authorList>
    </citation>
    <scope>NUCLEOTIDE SEQUENCE [LARGE SCALE GENOMIC DNA]</scope>
    <source>
        <strain evidence="1 2">AU17164</strain>
    </source>
</reference>
<accession>A0A1W6Z0L2</accession>
<protein>
    <recommendedName>
        <fullName evidence="3">DUF1488 domain-containing protein</fullName>
    </recommendedName>
</protein>
<sequence>MSFDSDAQVENGNVRFVMHFPDATRTVRVSGETLAEYFGSDGSPAGMIAAYRANFRAIHSVAQIVGARGQGDIMLSPEDVRAAGHIATASSPSSDRK</sequence>
<dbReference type="Proteomes" id="UP000194139">
    <property type="component" value="Chromosome"/>
</dbReference>
<name>A0A1W6Z0L2_9BORD</name>
<evidence type="ECO:0000313" key="2">
    <source>
        <dbReference type="Proteomes" id="UP000194139"/>
    </source>
</evidence>
<evidence type="ECO:0008006" key="3">
    <source>
        <dbReference type="Google" id="ProtNLM"/>
    </source>
</evidence>
<proteinExistence type="predicted"/>
<dbReference type="OrthoDB" id="8639915at2"/>